<organism evidence="2 3">
    <name type="scientific">Rhizophlyctis rosea</name>
    <dbReference type="NCBI Taxonomy" id="64517"/>
    <lineage>
        <taxon>Eukaryota</taxon>
        <taxon>Fungi</taxon>
        <taxon>Fungi incertae sedis</taxon>
        <taxon>Chytridiomycota</taxon>
        <taxon>Chytridiomycota incertae sedis</taxon>
        <taxon>Chytridiomycetes</taxon>
        <taxon>Rhizophlyctidales</taxon>
        <taxon>Rhizophlyctidaceae</taxon>
        <taxon>Rhizophlyctis</taxon>
    </lineage>
</organism>
<protein>
    <recommendedName>
        <fullName evidence="1">DnaJ homologue subfamily C member 28 conserved domain-containing protein</fullName>
    </recommendedName>
</protein>
<name>A0AAD5SLS1_9FUNG</name>
<dbReference type="AlphaFoldDB" id="A0AAD5SLS1"/>
<dbReference type="PANTHER" id="PTHR39158">
    <property type="entry name" value="OS08G0560600 PROTEIN"/>
    <property type="match status" value="1"/>
</dbReference>
<evidence type="ECO:0000259" key="1">
    <source>
        <dbReference type="Pfam" id="PF09350"/>
    </source>
</evidence>
<dbReference type="InterPro" id="IPR052573">
    <property type="entry name" value="DnaJ_C_subfamily_28"/>
</dbReference>
<dbReference type="InterPro" id="IPR018961">
    <property type="entry name" value="DnaJ_homolog_subfam-C_membr-28"/>
</dbReference>
<sequence length="131" mass="14460">MPPATNLTGWEALIERQIRLAQNRGVFDNLSNKGKPLPPPTNAPVGVDNLEFQVSKVLAAQGYAPPWAELRRTIEDDIKRLREESGKGIAALELEQSVKAINGKIQNFNIMAPNAMLRMGEVTVGQFQSHK</sequence>
<gene>
    <name evidence="2" type="ORF">HK097_007407</name>
</gene>
<dbReference type="PANTHER" id="PTHR39158:SF1">
    <property type="entry name" value="DNAJ HOMOLOG SUBFAMILY C MEMBER 28"/>
    <property type="match status" value="1"/>
</dbReference>
<dbReference type="Proteomes" id="UP001212841">
    <property type="component" value="Unassembled WGS sequence"/>
</dbReference>
<evidence type="ECO:0000313" key="2">
    <source>
        <dbReference type="EMBL" id="KAJ3056307.1"/>
    </source>
</evidence>
<keyword evidence="3" id="KW-1185">Reference proteome</keyword>
<feature type="domain" description="DnaJ homologue subfamily C member 28 conserved" evidence="1">
    <location>
        <begin position="13"/>
        <end position="82"/>
    </location>
</feature>
<evidence type="ECO:0000313" key="3">
    <source>
        <dbReference type="Proteomes" id="UP001212841"/>
    </source>
</evidence>
<dbReference type="EMBL" id="JADGJD010000038">
    <property type="protein sequence ID" value="KAJ3056307.1"/>
    <property type="molecule type" value="Genomic_DNA"/>
</dbReference>
<proteinExistence type="predicted"/>
<dbReference type="Pfam" id="PF09350">
    <property type="entry name" value="DJC28_CD"/>
    <property type="match status" value="1"/>
</dbReference>
<reference evidence="2" key="1">
    <citation type="submission" date="2020-05" db="EMBL/GenBank/DDBJ databases">
        <title>Phylogenomic resolution of chytrid fungi.</title>
        <authorList>
            <person name="Stajich J.E."/>
            <person name="Amses K."/>
            <person name="Simmons R."/>
            <person name="Seto K."/>
            <person name="Myers J."/>
            <person name="Bonds A."/>
            <person name="Quandt C.A."/>
            <person name="Barry K."/>
            <person name="Liu P."/>
            <person name="Grigoriev I."/>
            <person name="Longcore J.E."/>
            <person name="James T.Y."/>
        </authorList>
    </citation>
    <scope>NUCLEOTIDE SEQUENCE</scope>
    <source>
        <strain evidence="2">JEL0318</strain>
    </source>
</reference>
<comment type="caution">
    <text evidence="2">The sequence shown here is derived from an EMBL/GenBank/DDBJ whole genome shotgun (WGS) entry which is preliminary data.</text>
</comment>
<accession>A0AAD5SLS1</accession>